<dbReference type="AlphaFoldDB" id="A0AAV9W0R8"/>
<dbReference type="EMBL" id="JAVHJL010000007">
    <property type="protein sequence ID" value="KAK6500088.1"/>
    <property type="molecule type" value="Genomic_DNA"/>
</dbReference>
<keyword evidence="1" id="KW-0812">Transmembrane</keyword>
<evidence type="ECO:0000313" key="2">
    <source>
        <dbReference type="EMBL" id="KAK6500088.1"/>
    </source>
</evidence>
<comment type="caution">
    <text evidence="2">The sequence shown here is derived from an EMBL/GenBank/DDBJ whole genome shotgun (WGS) entry which is preliminary data.</text>
</comment>
<gene>
    <name evidence="2" type="ORF">TWF481_010445</name>
</gene>
<reference evidence="2 3" key="1">
    <citation type="submission" date="2023-08" db="EMBL/GenBank/DDBJ databases">
        <authorList>
            <person name="Palmer J.M."/>
        </authorList>
    </citation>
    <scope>NUCLEOTIDE SEQUENCE [LARGE SCALE GENOMIC DNA]</scope>
    <source>
        <strain evidence="2 3">TWF481</strain>
    </source>
</reference>
<evidence type="ECO:0000256" key="1">
    <source>
        <dbReference type="SAM" id="Phobius"/>
    </source>
</evidence>
<evidence type="ECO:0000313" key="3">
    <source>
        <dbReference type="Proteomes" id="UP001370758"/>
    </source>
</evidence>
<accession>A0AAV9W0R8</accession>
<organism evidence="2 3">
    <name type="scientific">Arthrobotrys musiformis</name>
    <dbReference type="NCBI Taxonomy" id="47236"/>
    <lineage>
        <taxon>Eukaryota</taxon>
        <taxon>Fungi</taxon>
        <taxon>Dikarya</taxon>
        <taxon>Ascomycota</taxon>
        <taxon>Pezizomycotina</taxon>
        <taxon>Orbiliomycetes</taxon>
        <taxon>Orbiliales</taxon>
        <taxon>Orbiliaceae</taxon>
        <taxon>Arthrobotrys</taxon>
    </lineage>
</organism>
<protein>
    <submittedName>
        <fullName evidence="2">Uncharacterized protein</fullName>
    </submittedName>
</protein>
<keyword evidence="3" id="KW-1185">Reference proteome</keyword>
<dbReference type="Proteomes" id="UP001370758">
    <property type="component" value="Unassembled WGS sequence"/>
</dbReference>
<sequence>MSSSDVTHIMVGAPYPPAGKPVAAALIMVTIAVLAVCLTGLVSLGFGVNTSLKYCAAASIICTVFYITTKRLVNDAWLPRHKDKLYLFNSLGMLGGKL</sequence>
<keyword evidence="1" id="KW-0472">Membrane</keyword>
<proteinExistence type="predicted"/>
<feature type="transmembrane region" description="Helical" evidence="1">
    <location>
        <begin position="22"/>
        <end position="44"/>
    </location>
</feature>
<keyword evidence="1" id="KW-1133">Transmembrane helix</keyword>
<name>A0AAV9W0R8_9PEZI</name>